<dbReference type="PANTHER" id="PTHR42803:SF3">
    <property type="entry name" value="ACYL-COA DEHYDROGENASE-RELATED"/>
    <property type="match status" value="1"/>
</dbReference>
<dbReference type="InterPro" id="IPR009100">
    <property type="entry name" value="AcylCoA_DH/oxidase_NM_dom_sf"/>
</dbReference>
<accession>A0ABQ6MN36</accession>
<dbReference type="InterPro" id="IPR037069">
    <property type="entry name" value="AcylCoA_DH/ox_N_sf"/>
</dbReference>
<dbReference type="InterPro" id="IPR052166">
    <property type="entry name" value="Diverse_Acyl-CoA_DH"/>
</dbReference>
<comment type="caution">
    <text evidence="1">The sequence shown here is derived from an EMBL/GenBank/DDBJ whole genome shotgun (WGS) entry which is preliminary data.</text>
</comment>
<gene>
    <name evidence="1" type="ORF">TeGR_g3542</name>
</gene>
<evidence type="ECO:0000313" key="1">
    <source>
        <dbReference type="EMBL" id="GMI28855.1"/>
    </source>
</evidence>
<proteinExistence type="predicted"/>
<dbReference type="InterPro" id="IPR046373">
    <property type="entry name" value="Acyl-CoA_Oxase/DH_mid-dom_sf"/>
</dbReference>
<dbReference type="SUPFAM" id="SSF56645">
    <property type="entry name" value="Acyl-CoA dehydrogenase NM domain-like"/>
    <property type="match status" value="1"/>
</dbReference>
<keyword evidence="2" id="KW-1185">Reference proteome</keyword>
<dbReference type="PANTHER" id="PTHR42803">
    <property type="entry name" value="ACYL-COA DEHYDROGENASE"/>
    <property type="match status" value="1"/>
</dbReference>
<sequence>MLSSASRLLLRRSLGPSPLASRSSSTYYSRPLLSHLLSSCPRLLPPADPEAYEPLLDTADKFTADHGHLDAILDAEEPTFHPPAASSPAGVRLSPSCHSLVSSYIAAGFHCMDVSLSLPHAVSTAVSAATMSAFTGGALGHSVLTSCAALLLDVHGSAELKERYHAKLVSGEYLGTMALSEPAAGSSLATNVRTSAVARPDGAYDITGDKMWTSGADHDLGEHTE</sequence>
<name>A0ABQ6MN36_9STRA</name>
<evidence type="ECO:0000313" key="2">
    <source>
        <dbReference type="Proteomes" id="UP001165060"/>
    </source>
</evidence>
<protein>
    <submittedName>
        <fullName evidence="1">Uncharacterized protein</fullName>
    </submittedName>
</protein>
<reference evidence="1 2" key="1">
    <citation type="journal article" date="2023" name="Commun. Biol.">
        <title>Genome analysis of Parmales, the sister group of diatoms, reveals the evolutionary specialization of diatoms from phago-mixotrophs to photoautotrophs.</title>
        <authorList>
            <person name="Ban H."/>
            <person name="Sato S."/>
            <person name="Yoshikawa S."/>
            <person name="Yamada K."/>
            <person name="Nakamura Y."/>
            <person name="Ichinomiya M."/>
            <person name="Sato N."/>
            <person name="Blanc-Mathieu R."/>
            <person name="Endo H."/>
            <person name="Kuwata A."/>
            <person name="Ogata H."/>
        </authorList>
    </citation>
    <scope>NUCLEOTIDE SEQUENCE [LARGE SCALE GENOMIC DNA]</scope>
</reference>
<dbReference type="Gene3D" id="1.10.540.10">
    <property type="entry name" value="Acyl-CoA dehydrogenase/oxidase, N-terminal domain"/>
    <property type="match status" value="1"/>
</dbReference>
<dbReference type="Proteomes" id="UP001165060">
    <property type="component" value="Unassembled WGS sequence"/>
</dbReference>
<dbReference type="Gene3D" id="2.40.110.10">
    <property type="entry name" value="Butyryl-CoA Dehydrogenase, subunit A, domain 2"/>
    <property type="match status" value="1"/>
</dbReference>
<organism evidence="1 2">
    <name type="scientific">Tetraparma gracilis</name>
    <dbReference type="NCBI Taxonomy" id="2962635"/>
    <lineage>
        <taxon>Eukaryota</taxon>
        <taxon>Sar</taxon>
        <taxon>Stramenopiles</taxon>
        <taxon>Ochrophyta</taxon>
        <taxon>Bolidophyceae</taxon>
        <taxon>Parmales</taxon>
        <taxon>Triparmaceae</taxon>
        <taxon>Tetraparma</taxon>
    </lineage>
</organism>
<dbReference type="EMBL" id="BRYB01001576">
    <property type="protein sequence ID" value="GMI28855.1"/>
    <property type="molecule type" value="Genomic_DNA"/>
</dbReference>